<evidence type="ECO:0000313" key="2">
    <source>
        <dbReference type="EMBL" id="EFO80058.1"/>
    </source>
</evidence>
<name>E1IFE8_9CHLR</name>
<evidence type="ECO:0000313" key="3">
    <source>
        <dbReference type="Proteomes" id="UP000054010"/>
    </source>
</evidence>
<dbReference type="AlphaFoldDB" id="E1IFE8"/>
<dbReference type="Proteomes" id="UP000054010">
    <property type="component" value="Unassembled WGS sequence"/>
</dbReference>
<gene>
    <name evidence="2" type="ORF">OSCT_2049</name>
</gene>
<dbReference type="EMBL" id="ADVR01000091">
    <property type="protein sequence ID" value="EFO80058.1"/>
    <property type="molecule type" value="Genomic_DNA"/>
</dbReference>
<protein>
    <recommendedName>
        <fullName evidence="1">Pyrrolo-quinoline quinone repeat domain-containing protein</fullName>
    </recommendedName>
</protein>
<reference evidence="2 3" key="1">
    <citation type="journal article" date="2011" name="J. Bacteriol.">
        <title>Draft genome sequence of the anoxygenic filamentous phototrophic bacterium Oscillochloris trichoides subsp. DG-6.</title>
        <authorList>
            <person name="Kuznetsov B.B."/>
            <person name="Ivanovsky R.N."/>
            <person name="Keppen O.I."/>
            <person name="Sukhacheva M.V."/>
            <person name="Bumazhkin B.K."/>
            <person name="Patutina E.O."/>
            <person name="Beletsky A.V."/>
            <person name="Mardanov A.V."/>
            <person name="Baslerov R.V."/>
            <person name="Panteleeva A.N."/>
            <person name="Kolganova T.V."/>
            <person name="Ravin N.V."/>
            <person name="Skryabin K.G."/>
        </authorList>
    </citation>
    <scope>NUCLEOTIDE SEQUENCE [LARGE SCALE GENOMIC DNA]</scope>
    <source>
        <strain evidence="2 3">DG-6</strain>
    </source>
</reference>
<sequence>MLALLIGVLGGAFAMLGFLGLGMNEVIARMQGRAAPLLIEVTPTPALHIVGGAAPGRRLVWRAPIPLDTDTSEPDLLVISRNYDRDTDTLLLFSPLEGRVRWESPPMGANGTSWVVAYSAATIIVADEARLVGLSRTDGSKVWEAPLTDRIFYNGCQDCLQVFGDVVVALSDDGQLQALNAHKGTPLWAVRLHQATRQLVRVGAMVGVPDSLEPDATEAGLFIYNPADGQLVRTIAPTCQREPQGYVDRPHYYDYILADPQGEALYWMLDSVNCLLRVGMGTFGGEERTFNPAFQRLDAENTLVADGHIYLSSDQAIYTSDGQGQARLLTEVADYNLHPLAARGSDLLVLAQRTRGSSRYELWLLDAQSGQQRWSRVLLGDDLLEDAIYDSGDTAVHLLPSGVALIEQQADPEALSYELLNLNNGTSQVKKELRVEDAGASLRGITWGNQSGWLAADELYAVDLTSGETRARWP</sequence>
<feature type="domain" description="Pyrrolo-quinoline quinone repeat" evidence="1">
    <location>
        <begin position="91"/>
        <end position="232"/>
    </location>
</feature>
<dbReference type="InterPro" id="IPR015943">
    <property type="entry name" value="WD40/YVTN_repeat-like_dom_sf"/>
</dbReference>
<proteinExistence type="predicted"/>
<accession>E1IFE8</accession>
<organism evidence="2 3">
    <name type="scientific">Oscillochloris trichoides DG-6</name>
    <dbReference type="NCBI Taxonomy" id="765420"/>
    <lineage>
        <taxon>Bacteria</taxon>
        <taxon>Bacillati</taxon>
        <taxon>Chloroflexota</taxon>
        <taxon>Chloroflexia</taxon>
        <taxon>Chloroflexales</taxon>
        <taxon>Chloroflexineae</taxon>
        <taxon>Oscillochloridaceae</taxon>
        <taxon>Oscillochloris</taxon>
    </lineage>
</organism>
<dbReference type="Gene3D" id="2.130.10.10">
    <property type="entry name" value="YVTN repeat-like/Quinoprotein amine dehydrogenase"/>
    <property type="match status" value="1"/>
</dbReference>
<dbReference type="SUPFAM" id="SSF50998">
    <property type="entry name" value="Quinoprotein alcohol dehydrogenase-like"/>
    <property type="match status" value="1"/>
</dbReference>
<dbReference type="Pfam" id="PF13360">
    <property type="entry name" value="PQQ_2"/>
    <property type="match status" value="1"/>
</dbReference>
<dbReference type="HOGENOM" id="CLU_575979_0_0_0"/>
<dbReference type="eggNOG" id="ENOG502ZIBB">
    <property type="taxonomic scope" value="Bacteria"/>
</dbReference>
<comment type="caution">
    <text evidence="2">The sequence shown here is derived from an EMBL/GenBank/DDBJ whole genome shotgun (WGS) entry which is preliminary data.</text>
</comment>
<evidence type="ECO:0000259" key="1">
    <source>
        <dbReference type="Pfam" id="PF13360"/>
    </source>
</evidence>
<dbReference type="InterPro" id="IPR002372">
    <property type="entry name" value="PQQ_rpt_dom"/>
</dbReference>
<keyword evidence="3" id="KW-1185">Reference proteome</keyword>
<dbReference type="InterPro" id="IPR011047">
    <property type="entry name" value="Quinoprotein_ADH-like_sf"/>
</dbReference>